<evidence type="ECO:0000313" key="5">
    <source>
        <dbReference type="Proteomes" id="UP000320857"/>
    </source>
</evidence>
<evidence type="ECO:0000259" key="2">
    <source>
        <dbReference type="Pfam" id="PF01966"/>
    </source>
</evidence>
<reference evidence="3" key="3">
    <citation type="journal article" name="Syst. Appl. Microbiol.">
        <title>Streptomyces alkaliterrae sp. nov., isolated from an alkaline soil, and emended descriptions of Streptomyces alkaliphilus, Streptomyces calidiresistens and Streptomyces durbertensis.</title>
        <authorList>
            <person name="Swiecimska M."/>
            <person name="Golinska P."/>
            <person name="Nouioui I."/>
            <person name="Wypij M."/>
            <person name="Rai M."/>
            <person name="Sangal V."/>
            <person name="Goodfellow M."/>
        </authorList>
    </citation>
    <scope>NUCLEOTIDE SEQUENCE</scope>
    <source>
        <strain evidence="3">OF8</strain>
    </source>
</reference>
<sequence length="280" mass="29943">MLAFRPLSGGSALPQDRQRSRSAEEPTVDLSLPDPCADFGLPRTELTACALRFVADAEPGFLYRHSVRSYLFARAVADAQELRPGVDYDDELVFLGCVLHDLGLSEQGNGDQRFEVDGADLAARFLREHGVDEARVAVVWDAVALHTSDGIAHRKGPEVALTQAGAAVDVLGRGGERLPPGFADRVHAAFPRGDLAYAITEAIIAQARENPAKAGPLSFPGQVLRRRLPEGALPDWHDLIARSIWGDRPLGRATGAAAGDATPLADRSARSCRPGRSSAL</sequence>
<proteinExistence type="predicted"/>
<dbReference type="EMBL" id="JABJXA010000097">
    <property type="protein sequence ID" value="MBB1260430.1"/>
    <property type="molecule type" value="Genomic_DNA"/>
</dbReference>
<dbReference type="InterPro" id="IPR006674">
    <property type="entry name" value="HD_domain"/>
</dbReference>
<evidence type="ECO:0000313" key="3">
    <source>
        <dbReference type="EMBL" id="MBB1260430.1"/>
    </source>
</evidence>
<reference evidence="4 5" key="1">
    <citation type="submission" date="2019-10" db="EMBL/GenBank/DDBJ databases">
        <title>Streptomyces sp. nov., a novel actinobacterium isolated from alkaline environment.</title>
        <authorList>
            <person name="Golinska P."/>
        </authorList>
    </citation>
    <scope>NUCLEOTIDE SEQUENCE [LARGE SCALE GENOMIC DNA]</scope>
    <source>
        <strain evidence="4 5">OF1</strain>
    </source>
</reference>
<dbReference type="CDD" id="cd00077">
    <property type="entry name" value="HDc"/>
    <property type="match status" value="1"/>
</dbReference>
<feature type="region of interest" description="Disordered" evidence="1">
    <location>
        <begin position="1"/>
        <end position="29"/>
    </location>
</feature>
<evidence type="ECO:0000256" key="1">
    <source>
        <dbReference type="SAM" id="MobiDB-lite"/>
    </source>
</evidence>
<comment type="caution">
    <text evidence="4">The sequence shown here is derived from an EMBL/GenBank/DDBJ whole genome shotgun (WGS) entry which is preliminary data.</text>
</comment>
<dbReference type="InterPro" id="IPR003607">
    <property type="entry name" value="HD/PDEase_dom"/>
</dbReference>
<gene>
    <name evidence="4" type="ORF">FNX44_006115</name>
    <name evidence="3" type="ORF">H3147_16525</name>
</gene>
<dbReference type="Pfam" id="PF01966">
    <property type="entry name" value="HD"/>
    <property type="match status" value="1"/>
</dbReference>
<dbReference type="EMBL" id="VJYK02000041">
    <property type="protein sequence ID" value="MQS01457.1"/>
    <property type="molecule type" value="Genomic_DNA"/>
</dbReference>
<dbReference type="PANTHER" id="PTHR35569">
    <property type="entry name" value="CYANAMIDE HYDRATASE DDI2-RELATED"/>
    <property type="match status" value="1"/>
</dbReference>
<feature type="compositionally biased region" description="Low complexity" evidence="1">
    <location>
        <begin position="255"/>
        <end position="266"/>
    </location>
</feature>
<accession>A0A5P0YPD1</accession>
<evidence type="ECO:0000313" key="6">
    <source>
        <dbReference type="Proteomes" id="UP000517765"/>
    </source>
</evidence>
<organism evidence="4 5">
    <name type="scientific">Streptomyces alkaliterrae</name>
    <dbReference type="NCBI Taxonomy" id="2213162"/>
    <lineage>
        <taxon>Bacteria</taxon>
        <taxon>Bacillati</taxon>
        <taxon>Actinomycetota</taxon>
        <taxon>Actinomycetes</taxon>
        <taxon>Kitasatosporales</taxon>
        <taxon>Streptomycetaceae</taxon>
        <taxon>Streptomyces</taxon>
    </lineage>
</organism>
<keyword evidence="5" id="KW-1185">Reference proteome</keyword>
<evidence type="ECO:0000313" key="4">
    <source>
        <dbReference type="EMBL" id="MQS01457.1"/>
    </source>
</evidence>
<dbReference type="Proteomes" id="UP000517765">
    <property type="component" value="Unassembled WGS sequence"/>
</dbReference>
<protein>
    <submittedName>
        <fullName evidence="4">HD domain-containing protein</fullName>
    </submittedName>
</protein>
<feature type="region of interest" description="Disordered" evidence="1">
    <location>
        <begin position="255"/>
        <end position="280"/>
    </location>
</feature>
<dbReference type="OrthoDB" id="8478129at2"/>
<dbReference type="Gene3D" id="1.10.3210.10">
    <property type="entry name" value="Hypothetical protein af1432"/>
    <property type="match status" value="1"/>
</dbReference>
<dbReference type="SUPFAM" id="SSF109604">
    <property type="entry name" value="HD-domain/PDEase-like"/>
    <property type="match status" value="1"/>
</dbReference>
<dbReference type="PANTHER" id="PTHR35569:SF1">
    <property type="entry name" value="CYANAMIDE HYDRATASE DDI2-RELATED"/>
    <property type="match status" value="1"/>
</dbReference>
<name>A0A5P0YPD1_9ACTN</name>
<dbReference type="Proteomes" id="UP000320857">
    <property type="component" value="Unassembled WGS sequence"/>
</dbReference>
<dbReference type="AlphaFoldDB" id="A0A5P0YPD1"/>
<reference evidence="6" key="2">
    <citation type="submission" date="2020-05" db="EMBL/GenBank/DDBJ databases">
        <title>Classification of alakaliphilic streptomycetes isolated from an alkaline soil next to Lonar Crater, India and a proposal for the recognition of Streptomyces alkaliterrae sp. nov.</title>
        <authorList>
            <person name="Golinska P."/>
        </authorList>
    </citation>
    <scope>NUCLEOTIDE SEQUENCE [LARGE SCALE GENOMIC DNA]</scope>
    <source>
        <strain evidence="6">OF8</strain>
    </source>
</reference>
<feature type="domain" description="HD" evidence="2">
    <location>
        <begin position="63"/>
        <end position="151"/>
    </location>
</feature>